<evidence type="ECO:0000256" key="1">
    <source>
        <dbReference type="ARBA" id="ARBA00008901"/>
    </source>
</evidence>
<dbReference type="InterPro" id="IPR038898">
    <property type="entry name" value="BROX"/>
</dbReference>
<dbReference type="Proteomes" id="UP001229421">
    <property type="component" value="Unassembled WGS sequence"/>
</dbReference>
<evidence type="ECO:0000313" key="4">
    <source>
        <dbReference type="Proteomes" id="UP001229421"/>
    </source>
</evidence>
<dbReference type="CDD" id="cd09247">
    <property type="entry name" value="BRO1_Alix_like_2"/>
    <property type="match status" value="1"/>
</dbReference>
<dbReference type="SMART" id="SM01041">
    <property type="entry name" value="BRO1"/>
    <property type="match status" value="1"/>
</dbReference>
<dbReference type="InterPro" id="IPR038499">
    <property type="entry name" value="BRO1_sf"/>
</dbReference>
<gene>
    <name evidence="3" type="ORF">QVD17_33044</name>
</gene>
<dbReference type="PROSITE" id="PS51180">
    <property type="entry name" value="BRO1"/>
    <property type="match status" value="1"/>
</dbReference>
<dbReference type="PANTHER" id="PTHR23032">
    <property type="entry name" value="BRO1 DOMAIN-CONTAINING PROTEIN BROX"/>
    <property type="match status" value="1"/>
</dbReference>
<sequence length="370" mass="41253">MLQFKDPAKLKTKRIVFEAIYCAQDSGTLEQLKELTSKRVNVELINKNKSTPDAVSREISGGLTSQCQQDVQKLELYLPLLENLVQHIDSLGNDPRVIRLTSKLKIRWSSPLGSSCSLNIMGTKFFQIDDLRFELGSVLFFYGSMLREWASQVLVTDLVQSATLFRKAAGVYHHLGHDVLPSLKATCAPHGPPETTSSVSSVMSLICLAEAQVVTIMKAEEKQTADGLLSKLHYGVVQLLDEATDFYSTAAKECKDISHGLMDYISYSKALHKLRSYKHMAQGVKTEGQIGTAIGLLKQALNSKAEKNVGGKINTSTLTDLLRKYEHENDFVWNEKVPRDDLLPLLQGKKIATCIPYCPTRLERPLKLKI</sequence>
<feature type="domain" description="BRO1" evidence="2">
    <location>
        <begin position="1"/>
        <end position="370"/>
    </location>
</feature>
<comment type="similarity">
    <text evidence="1">Belongs to the BROX family.</text>
</comment>
<dbReference type="EMBL" id="JAUHHV010000009">
    <property type="protein sequence ID" value="KAK1412078.1"/>
    <property type="molecule type" value="Genomic_DNA"/>
</dbReference>
<accession>A0AAD8JY11</accession>
<reference evidence="3" key="1">
    <citation type="journal article" date="2023" name="bioRxiv">
        <title>Improved chromosome-level genome assembly for marigold (Tagetes erecta).</title>
        <authorList>
            <person name="Jiang F."/>
            <person name="Yuan L."/>
            <person name="Wang S."/>
            <person name="Wang H."/>
            <person name="Xu D."/>
            <person name="Wang A."/>
            <person name="Fan W."/>
        </authorList>
    </citation>
    <scope>NUCLEOTIDE SEQUENCE</scope>
    <source>
        <strain evidence="3">WSJ</strain>
        <tissue evidence="3">Leaf</tissue>
    </source>
</reference>
<evidence type="ECO:0000313" key="3">
    <source>
        <dbReference type="EMBL" id="KAK1412078.1"/>
    </source>
</evidence>
<dbReference type="Pfam" id="PF03097">
    <property type="entry name" value="BRO1"/>
    <property type="match status" value="1"/>
</dbReference>
<proteinExistence type="inferred from homology"/>
<dbReference type="PANTHER" id="PTHR23032:SF20">
    <property type="entry name" value="ENDOSOMAL TARGETING BRO1-LIKE DOMAIN-CONTAINING PROTEIN"/>
    <property type="match status" value="1"/>
</dbReference>
<name>A0AAD8JY11_TARER</name>
<dbReference type="AlphaFoldDB" id="A0AAD8JY11"/>
<keyword evidence="4" id="KW-1185">Reference proteome</keyword>
<comment type="caution">
    <text evidence="3">The sequence shown here is derived from an EMBL/GenBank/DDBJ whole genome shotgun (WGS) entry which is preliminary data.</text>
</comment>
<dbReference type="Gene3D" id="1.25.40.280">
    <property type="entry name" value="alix/aip1 like domains"/>
    <property type="match status" value="1"/>
</dbReference>
<organism evidence="3 4">
    <name type="scientific">Tagetes erecta</name>
    <name type="common">African marigold</name>
    <dbReference type="NCBI Taxonomy" id="13708"/>
    <lineage>
        <taxon>Eukaryota</taxon>
        <taxon>Viridiplantae</taxon>
        <taxon>Streptophyta</taxon>
        <taxon>Embryophyta</taxon>
        <taxon>Tracheophyta</taxon>
        <taxon>Spermatophyta</taxon>
        <taxon>Magnoliopsida</taxon>
        <taxon>eudicotyledons</taxon>
        <taxon>Gunneridae</taxon>
        <taxon>Pentapetalae</taxon>
        <taxon>asterids</taxon>
        <taxon>campanulids</taxon>
        <taxon>Asterales</taxon>
        <taxon>Asteraceae</taxon>
        <taxon>Asteroideae</taxon>
        <taxon>Heliantheae alliance</taxon>
        <taxon>Tageteae</taxon>
        <taxon>Tagetes</taxon>
    </lineage>
</organism>
<evidence type="ECO:0000259" key="2">
    <source>
        <dbReference type="PROSITE" id="PS51180"/>
    </source>
</evidence>
<protein>
    <recommendedName>
        <fullName evidence="2">BRO1 domain-containing protein</fullName>
    </recommendedName>
</protein>
<dbReference type="InterPro" id="IPR004328">
    <property type="entry name" value="BRO1_dom"/>
</dbReference>